<feature type="non-terminal residue" evidence="5">
    <location>
        <position position="1"/>
    </location>
</feature>
<name>A0A382J8Y6_9ZZZZ</name>
<protein>
    <recommendedName>
        <fullName evidence="4">CzcB-like C-terminal circularly permuted SH3-like domain-containing protein</fullName>
    </recommendedName>
</protein>
<evidence type="ECO:0000259" key="4">
    <source>
        <dbReference type="Pfam" id="PF25975"/>
    </source>
</evidence>
<keyword evidence="2 3" id="KW-0175">Coiled coil</keyword>
<feature type="coiled-coil region" evidence="3">
    <location>
        <begin position="104"/>
        <end position="131"/>
    </location>
</feature>
<dbReference type="AlphaFoldDB" id="A0A382J8Y6"/>
<dbReference type="InterPro" id="IPR050465">
    <property type="entry name" value="UPF0194_transport"/>
</dbReference>
<evidence type="ECO:0000256" key="1">
    <source>
        <dbReference type="ARBA" id="ARBA00004196"/>
    </source>
</evidence>
<dbReference type="Gene3D" id="2.40.420.20">
    <property type="match status" value="1"/>
</dbReference>
<proteinExistence type="predicted"/>
<evidence type="ECO:0000313" key="5">
    <source>
        <dbReference type="EMBL" id="SVC07553.1"/>
    </source>
</evidence>
<organism evidence="5">
    <name type="scientific">marine metagenome</name>
    <dbReference type="NCBI Taxonomy" id="408172"/>
    <lineage>
        <taxon>unclassified sequences</taxon>
        <taxon>metagenomes</taxon>
        <taxon>ecological metagenomes</taxon>
    </lineage>
</organism>
<dbReference type="PANTHER" id="PTHR32347">
    <property type="entry name" value="EFFLUX SYSTEM COMPONENT YKNX-RELATED"/>
    <property type="match status" value="1"/>
</dbReference>
<dbReference type="Pfam" id="PF25975">
    <property type="entry name" value="CzcB_C"/>
    <property type="match status" value="1"/>
</dbReference>
<dbReference type="PANTHER" id="PTHR32347:SF14">
    <property type="entry name" value="EFFLUX SYSTEM COMPONENT YKNX-RELATED"/>
    <property type="match status" value="1"/>
</dbReference>
<dbReference type="GO" id="GO:0030313">
    <property type="term" value="C:cell envelope"/>
    <property type="evidence" value="ECO:0007669"/>
    <property type="project" value="UniProtKB-SubCell"/>
</dbReference>
<evidence type="ECO:0000256" key="3">
    <source>
        <dbReference type="SAM" id="Coils"/>
    </source>
</evidence>
<evidence type="ECO:0000256" key="2">
    <source>
        <dbReference type="ARBA" id="ARBA00023054"/>
    </source>
</evidence>
<sequence length="331" mass="37396">PYNKRAAAMSLKNYEDTLAYAQEELKQLKKMYEADDLTEETEEIILVRAQRTVDRAKFSLEGAKIRNEDALKINIPREDLETKEKAKRDELSSRALRKIQPIELEKKQLESKKLAEQHKKASENLARLETDRKAMAVPSPTSGVLYRGTFEKGKWSGDTALKARFRKGGMLKPNEIFMTVVESKPLFVRASLPEADLQRLKKGCEGKMKCKAFPDQKLTGSIREVSSVPVSPGKFELLIDVAMPKEARGILPGMSCQLQFLVYENEEAIVVPASAVFSERKDEDNKFVYLHREGKKPKKQTVKTGEKSGENIEILEGLKAGKKILAEKPKN</sequence>
<gene>
    <name evidence="5" type="ORF">METZ01_LOCUS260407</name>
</gene>
<comment type="subcellular location">
    <subcellularLocation>
        <location evidence="1">Cell envelope</location>
    </subcellularLocation>
</comment>
<accession>A0A382J8Y6</accession>
<dbReference type="InterPro" id="IPR058649">
    <property type="entry name" value="CzcB_C"/>
</dbReference>
<dbReference type="Gene3D" id="2.40.30.170">
    <property type="match status" value="1"/>
</dbReference>
<dbReference type="EMBL" id="UINC01072130">
    <property type="protein sequence ID" value="SVC07553.1"/>
    <property type="molecule type" value="Genomic_DNA"/>
</dbReference>
<reference evidence="5" key="1">
    <citation type="submission" date="2018-05" db="EMBL/GenBank/DDBJ databases">
        <authorList>
            <person name="Lanie J.A."/>
            <person name="Ng W.-L."/>
            <person name="Kazmierczak K.M."/>
            <person name="Andrzejewski T.M."/>
            <person name="Davidsen T.M."/>
            <person name="Wayne K.J."/>
            <person name="Tettelin H."/>
            <person name="Glass J.I."/>
            <person name="Rusch D."/>
            <person name="Podicherti R."/>
            <person name="Tsui H.-C.T."/>
            <person name="Winkler M.E."/>
        </authorList>
    </citation>
    <scope>NUCLEOTIDE SEQUENCE</scope>
</reference>
<feature type="domain" description="CzcB-like C-terminal circularly permuted SH3-like" evidence="4">
    <location>
        <begin position="270"/>
        <end position="326"/>
    </location>
</feature>